<dbReference type="AlphaFoldDB" id="A0AA49GGJ0"/>
<dbReference type="PANTHER" id="PTHR43877:SF1">
    <property type="entry name" value="ACETYLTRANSFERASE"/>
    <property type="match status" value="1"/>
</dbReference>
<dbReference type="GO" id="GO:0016747">
    <property type="term" value="F:acyltransferase activity, transferring groups other than amino-acyl groups"/>
    <property type="evidence" value="ECO:0007669"/>
    <property type="project" value="InterPro"/>
</dbReference>
<dbReference type="PROSITE" id="PS51186">
    <property type="entry name" value="GNAT"/>
    <property type="match status" value="1"/>
</dbReference>
<protein>
    <submittedName>
        <fullName evidence="4">GNAT family N-acetyltransferase</fullName>
        <ecNumber evidence="4">2.3.1.-</ecNumber>
    </submittedName>
</protein>
<dbReference type="InterPro" id="IPR000182">
    <property type="entry name" value="GNAT_dom"/>
</dbReference>
<proteinExistence type="predicted"/>
<dbReference type="InterPro" id="IPR050832">
    <property type="entry name" value="Bact_Acetyltransf"/>
</dbReference>
<reference evidence="4" key="1">
    <citation type="journal article" date="2023" name="Comput. Struct. Biotechnol. J.">
        <title>Discovery of a novel marine Bacteroidetes with a rich repertoire of carbohydrate-active enzymes.</title>
        <authorList>
            <person name="Chen B."/>
            <person name="Liu G."/>
            <person name="Chen Q."/>
            <person name="Wang H."/>
            <person name="Liu L."/>
            <person name="Tang K."/>
        </authorList>
    </citation>
    <scope>NUCLEOTIDE SEQUENCE</scope>
    <source>
        <strain evidence="4">TK19036</strain>
    </source>
</reference>
<accession>A0AA49GGJ0</accession>
<dbReference type="SUPFAM" id="SSF55729">
    <property type="entry name" value="Acyl-CoA N-acyltransferases (Nat)"/>
    <property type="match status" value="1"/>
</dbReference>
<organism evidence="4">
    <name type="scientific">Roseihalotalea indica</name>
    <dbReference type="NCBI Taxonomy" id="2867963"/>
    <lineage>
        <taxon>Bacteria</taxon>
        <taxon>Pseudomonadati</taxon>
        <taxon>Bacteroidota</taxon>
        <taxon>Cytophagia</taxon>
        <taxon>Cytophagales</taxon>
        <taxon>Catalimonadaceae</taxon>
        <taxon>Roseihalotalea</taxon>
    </lineage>
</organism>
<dbReference type="EC" id="2.3.1.-" evidence="4"/>
<evidence type="ECO:0000256" key="1">
    <source>
        <dbReference type="ARBA" id="ARBA00022679"/>
    </source>
</evidence>
<name>A0AA49GGJ0_9BACT</name>
<dbReference type="Gene3D" id="3.40.630.30">
    <property type="match status" value="1"/>
</dbReference>
<dbReference type="InterPro" id="IPR016181">
    <property type="entry name" value="Acyl_CoA_acyltransferase"/>
</dbReference>
<dbReference type="CDD" id="cd04301">
    <property type="entry name" value="NAT_SF"/>
    <property type="match status" value="1"/>
</dbReference>
<reference evidence="4" key="2">
    <citation type="journal article" date="2024" name="Antonie Van Leeuwenhoek">
        <title>Roseihalotalea indica gen. nov., sp. nov., a halophilic Bacteroidetes from mesopelagic Southwest Indian Ocean with higher carbohydrate metabolic potential.</title>
        <authorList>
            <person name="Chen B."/>
            <person name="Zhang M."/>
            <person name="Lin D."/>
            <person name="Ye J."/>
            <person name="Tang K."/>
        </authorList>
    </citation>
    <scope>NUCLEOTIDE SEQUENCE</scope>
    <source>
        <strain evidence="4">TK19036</strain>
    </source>
</reference>
<keyword evidence="1 4" id="KW-0808">Transferase</keyword>
<dbReference type="Pfam" id="PF13508">
    <property type="entry name" value="Acetyltransf_7"/>
    <property type="match status" value="1"/>
</dbReference>
<evidence type="ECO:0000259" key="3">
    <source>
        <dbReference type="PROSITE" id="PS51186"/>
    </source>
</evidence>
<evidence type="ECO:0000256" key="2">
    <source>
        <dbReference type="ARBA" id="ARBA00023315"/>
    </source>
</evidence>
<keyword evidence="2 4" id="KW-0012">Acyltransferase</keyword>
<dbReference type="EMBL" id="CP120682">
    <property type="protein sequence ID" value="WKN34162.1"/>
    <property type="molecule type" value="Genomic_DNA"/>
</dbReference>
<feature type="domain" description="N-acetyltransferase" evidence="3">
    <location>
        <begin position="3"/>
        <end position="179"/>
    </location>
</feature>
<gene>
    <name evidence="4" type="ORF">K4G66_17425</name>
</gene>
<sequence>MSFSIRQASITDIPALNQLVQLSIRQLGGNYYNPQQVKSSLKYLFGIDTRVVEDGTYYVVECEETTVACGGWSRRMTPFGGDQASNLQDSGLRNPAVDAAVIRAFFVHPDWARRGIGKQLLDYCEAQALKEGFAWFELTATLSGYPLYTRYGYQDVEKIDIKLVDGTQLGGVKMEKRPLTTVLS</sequence>
<evidence type="ECO:0000313" key="4">
    <source>
        <dbReference type="EMBL" id="WKN34162.1"/>
    </source>
</evidence>
<dbReference type="PANTHER" id="PTHR43877">
    <property type="entry name" value="AMINOALKYLPHOSPHONATE N-ACETYLTRANSFERASE-RELATED-RELATED"/>
    <property type="match status" value="1"/>
</dbReference>